<evidence type="ECO:0000313" key="5">
    <source>
        <dbReference type="EMBL" id="QPC82060.1"/>
    </source>
</evidence>
<dbReference type="PROSITE" id="PS00678">
    <property type="entry name" value="WD_REPEATS_1"/>
    <property type="match status" value="1"/>
</dbReference>
<dbReference type="SUPFAM" id="SSF49299">
    <property type="entry name" value="PKD domain"/>
    <property type="match status" value="1"/>
</dbReference>
<dbReference type="CDD" id="cd00146">
    <property type="entry name" value="PKD"/>
    <property type="match status" value="1"/>
</dbReference>
<dbReference type="RefSeq" id="WP_195170129.1">
    <property type="nucleotide sequence ID" value="NZ_CP062983.1"/>
</dbReference>
<feature type="repeat" description="WD" evidence="3">
    <location>
        <begin position="78"/>
        <end position="119"/>
    </location>
</feature>
<sequence>MIKDILSIIIVVIMCKIISINNIAEAQLDTVPIIKDITYSPDGSFIAIVSAPSFCGIDENNYRITVVEAQSLYPVAIFTGYHCPILDAAWNPNGEKLVGGGSEGISIVWDVNTANQVSISNHVAPGRSDHAWNPEGTLYIGRTGGNAYIFNANTGEIVYTLTGNTSISAIDWGTNNVIAYGDIYGQIRLLNYSTQQEISVVQHHANHIGLVKWNRQATKYASADRDNQVIIWDANGEVIQSFSFETYVTELVWNPDGTQIIIGKIDEGAEIWDVTTGQKLVDVIINQPITALDWSPDGNQIAYAVFPVLENLIEVVEVSTLFPTRPIADAGADITILANPSGTANVLLDASGSTDSDGTILSYQWFESSNLMGTSISQMVTLPIGTHTIQLEVTDDSSQTDTDTIIVTVEEL</sequence>
<keyword evidence="6" id="KW-1185">Reference proteome</keyword>
<keyword evidence="2" id="KW-0677">Repeat</keyword>
<feature type="domain" description="PKD/Chitinase" evidence="4">
    <location>
        <begin position="333"/>
        <end position="412"/>
    </location>
</feature>
<accession>A0A7S8E7Z9</accession>
<dbReference type="PROSITE" id="PS50082">
    <property type="entry name" value="WD_REPEATS_2"/>
    <property type="match status" value="3"/>
</dbReference>
<dbReference type="EMBL" id="CP062983">
    <property type="protein sequence ID" value="QPC82060.1"/>
    <property type="molecule type" value="Genomic_DNA"/>
</dbReference>
<proteinExistence type="predicted"/>
<dbReference type="SMART" id="SM00089">
    <property type="entry name" value="PKD"/>
    <property type="match status" value="1"/>
</dbReference>
<evidence type="ECO:0000313" key="6">
    <source>
        <dbReference type="Proteomes" id="UP000594468"/>
    </source>
</evidence>
<dbReference type="InterPro" id="IPR015943">
    <property type="entry name" value="WD40/YVTN_repeat-like_dom_sf"/>
</dbReference>
<dbReference type="KEGG" id="pmet:G4Y79_20600"/>
<dbReference type="AlphaFoldDB" id="A0A7S8E7Z9"/>
<evidence type="ECO:0000256" key="3">
    <source>
        <dbReference type="PROSITE-ProRule" id="PRU00221"/>
    </source>
</evidence>
<dbReference type="InterPro" id="IPR013783">
    <property type="entry name" value="Ig-like_fold"/>
</dbReference>
<dbReference type="InterPro" id="IPR013979">
    <property type="entry name" value="TIF_beta_prop-like"/>
</dbReference>
<dbReference type="SUPFAM" id="SSF50978">
    <property type="entry name" value="WD40 repeat-like"/>
    <property type="match status" value="1"/>
</dbReference>
<dbReference type="PANTHER" id="PTHR19848:SF8">
    <property type="entry name" value="F-BOX AND WD REPEAT DOMAIN CONTAINING 7"/>
    <property type="match status" value="1"/>
</dbReference>
<dbReference type="Pfam" id="PF22352">
    <property type="entry name" value="K319L-like_PKD"/>
    <property type="match status" value="1"/>
</dbReference>
<dbReference type="InterPro" id="IPR001680">
    <property type="entry name" value="WD40_rpt"/>
</dbReference>
<dbReference type="Gene3D" id="2.60.40.10">
    <property type="entry name" value="Immunoglobulins"/>
    <property type="match status" value="1"/>
</dbReference>
<evidence type="ECO:0000256" key="2">
    <source>
        <dbReference type="ARBA" id="ARBA00022737"/>
    </source>
</evidence>
<dbReference type="Gene3D" id="2.130.10.10">
    <property type="entry name" value="YVTN repeat-like/Quinoprotein amine dehydrogenase"/>
    <property type="match status" value="1"/>
</dbReference>
<dbReference type="InterPro" id="IPR019775">
    <property type="entry name" value="WD40_repeat_CS"/>
</dbReference>
<dbReference type="Pfam" id="PF00400">
    <property type="entry name" value="WD40"/>
    <property type="match status" value="1"/>
</dbReference>
<dbReference type="InterPro" id="IPR022409">
    <property type="entry name" value="PKD/Chitinase_dom"/>
</dbReference>
<protein>
    <recommendedName>
        <fullName evidence="4">PKD/Chitinase domain-containing protein</fullName>
    </recommendedName>
</protein>
<dbReference type="SMART" id="SM00320">
    <property type="entry name" value="WD40"/>
    <property type="match status" value="4"/>
</dbReference>
<dbReference type="InterPro" id="IPR035986">
    <property type="entry name" value="PKD_dom_sf"/>
</dbReference>
<evidence type="ECO:0000259" key="4">
    <source>
        <dbReference type="SMART" id="SM00089"/>
    </source>
</evidence>
<gene>
    <name evidence="5" type="ORF">G4Y79_20600</name>
</gene>
<feature type="repeat" description="WD" evidence="3">
    <location>
        <begin position="248"/>
        <end position="282"/>
    </location>
</feature>
<keyword evidence="1 3" id="KW-0853">WD repeat</keyword>
<evidence type="ECO:0000256" key="1">
    <source>
        <dbReference type="ARBA" id="ARBA00022574"/>
    </source>
</evidence>
<dbReference type="Proteomes" id="UP000594468">
    <property type="component" value="Chromosome"/>
</dbReference>
<organism evidence="5 6">
    <name type="scientific">Phototrophicus methaneseepsis</name>
    <dbReference type="NCBI Taxonomy" id="2710758"/>
    <lineage>
        <taxon>Bacteria</taxon>
        <taxon>Bacillati</taxon>
        <taxon>Chloroflexota</taxon>
        <taxon>Candidatus Thermofontia</taxon>
        <taxon>Phototrophicales</taxon>
        <taxon>Phototrophicaceae</taxon>
        <taxon>Phototrophicus</taxon>
    </lineage>
</organism>
<name>A0A7S8E7Z9_9CHLR</name>
<reference evidence="5 6" key="1">
    <citation type="submission" date="2020-02" db="EMBL/GenBank/DDBJ databases">
        <authorList>
            <person name="Zheng R.K."/>
            <person name="Sun C.M."/>
        </authorList>
    </citation>
    <scope>NUCLEOTIDE SEQUENCE [LARGE SCALE GENOMIC DNA]</scope>
    <source>
        <strain evidence="6">rifampicinis</strain>
    </source>
</reference>
<dbReference type="Pfam" id="PF08662">
    <property type="entry name" value="eIF2A"/>
    <property type="match status" value="1"/>
</dbReference>
<dbReference type="InterPro" id="IPR036322">
    <property type="entry name" value="WD40_repeat_dom_sf"/>
</dbReference>
<feature type="repeat" description="WD" evidence="3">
    <location>
        <begin position="201"/>
        <end position="233"/>
    </location>
</feature>
<dbReference type="PANTHER" id="PTHR19848">
    <property type="entry name" value="WD40 REPEAT PROTEIN"/>
    <property type="match status" value="1"/>
</dbReference>